<sequence length="427" mass="46742">MPFRGFEGPAGSGKTYRLMEAVAQRLQNEPFLPHQKILSLTFMHGSRRRLDAEFRGNPVLRGKAVAMTIDSFAQNVWHRWRTLAGSLNAEIGDFNQTCDACGQLLEQPAVARWVARSYPVIVVDEAQELAAPRLRMISALAGHSAIFVAADEFQCLDETVDTAPFVNWFATGEITPLNQIHRTNQAGLLTAGANLRQLIAPAPGAGLQIRYEFPNMAPFRIGSAIAAAHGTVAVLYPPGGGAWAQSLAQRLSLGLHSAQFNIPPIILAHEARAGDEVNTMMAALGAINNTGFLELLGRMAPVENQPLWMPRVQASLRASANRLGKTNWSADEIRMLMERTAANHRAYSGDRPRGIPLLSIHQAKNRQFDHVIILWPPGVPGSEELKARLLYNGITRARRSCKVFVRTQALLNEAPFVFTQPAVAVTA</sequence>
<comment type="caution">
    <text evidence="2">The sequence shown here is derived from an EMBL/GenBank/DDBJ whole genome shotgun (WGS) entry which is preliminary data.</text>
</comment>
<dbReference type="Gene3D" id="3.40.50.300">
    <property type="entry name" value="P-loop containing nucleotide triphosphate hydrolases"/>
    <property type="match status" value="2"/>
</dbReference>
<keyword evidence="3" id="KW-1185">Reference proteome</keyword>
<dbReference type="Proteomes" id="UP000291302">
    <property type="component" value="Unassembled WGS sequence"/>
</dbReference>
<accession>A0ABY1XK22</accession>
<reference evidence="2 3" key="1">
    <citation type="submission" date="2019-02" db="EMBL/GenBank/DDBJ databases">
        <title>The genomic architecture of introgression among sibling species of bacteria.</title>
        <authorList>
            <person name="Cavassim M.I.A."/>
            <person name="Moeskjaer S."/>
            <person name="Moslemi C."/>
            <person name="Fields B."/>
            <person name="Bachmann A."/>
            <person name="Vilhjalmsson B."/>
            <person name="Schierup M.H."/>
            <person name="Young J.P.W."/>
            <person name="Andersen S.U."/>
        </authorList>
    </citation>
    <scope>NUCLEOTIDE SEQUENCE [LARGE SCALE GENOMIC DNA]</scope>
    <source>
        <strain evidence="2 3">SM51</strain>
        <plasmid evidence="2">pSM51_Rh08</plasmid>
    </source>
</reference>
<dbReference type="RefSeq" id="WP_130806933.1">
    <property type="nucleotide sequence ID" value="NZ_SILG01000005.1"/>
</dbReference>
<proteinExistence type="predicted"/>
<evidence type="ECO:0000313" key="3">
    <source>
        <dbReference type="Proteomes" id="UP000291302"/>
    </source>
</evidence>
<dbReference type="Pfam" id="PF13538">
    <property type="entry name" value="UvrD_C_2"/>
    <property type="match status" value="1"/>
</dbReference>
<dbReference type="InterPro" id="IPR027785">
    <property type="entry name" value="UvrD-like_helicase_C"/>
</dbReference>
<dbReference type="EMBL" id="SILG01000005">
    <property type="protein sequence ID" value="TBE59127.1"/>
    <property type="molecule type" value="Genomic_DNA"/>
</dbReference>
<dbReference type="InterPro" id="IPR027417">
    <property type="entry name" value="P-loop_NTPase"/>
</dbReference>
<evidence type="ECO:0000259" key="1">
    <source>
        <dbReference type="Pfam" id="PF13538"/>
    </source>
</evidence>
<evidence type="ECO:0000313" key="2">
    <source>
        <dbReference type="EMBL" id="TBE59127.1"/>
    </source>
</evidence>
<organism evidence="2 3">
    <name type="scientific">Rhizobium beringeri</name>
    <dbReference type="NCBI Taxonomy" id="3019934"/>
    <lineage>
        <taxon>Bacteria</taxon>
        <taxon>Pseudomonadati</taxon>
        <taxon>Pseudomonadota</taxon>
        <taxon>Alphaproteobacteria</taxon>
        <taxon>Hyphomicrobiales</taxon>
        <taxon>Rhizobiaceae</taxon>
        <taxon>Rhizobium/Agrobacterium group</taxon>
        <taxon>Rhizobium</taxon>
    </lineage>
</organism>
<keyword evidence="2" id="KW-0614">Plasmid</keyword>
<protein>
    <recommendedName>
        <fullName evidence="1">UvrD-like helicase C-terminal domain-containing protein</fullName>
    </recommendedName>
</protein>
<name>A0ABY1XK22_9HYPH</name>
<gene>
    <name evidence="2" type="ORF">ELH03_33800</name>
</gene>
<geneLocation type="plasmid" evidence="2">
    <name>pSM51_Rh08</name>
</geneLocation>
<dbReference type="SUPFAM" id="SSF52540">
    <property type="entry name" value="P-loop containing nucleoside triphosphate hydrolases"/>
    <property type="match status" value="1"/>
</dbReference>
<feature type="domain" description="UvrD-like helicase C-terminal" evidence="1">
    <location>
        <begin position="358"/>
        <end position="401"/>
    </location>
</feature>